<reference evidence="2" key="1">
    <citation type="submission" date="2013-12" db="EMBL/GenBank/DDBJ databases">
        <authorList>
            <person name="Genoscope - CEA"/>
        </authorList>
    </citation>
    <scope>NUCLEOTIDE SEQUENCE</scope>
    <source>
        <strain evidence="2">CBS 1993</strain>
    </source>
</reference>
<dbReference type="Proteomes" id="UP000019384">
    <property type="component" value="Unassembled WGS sequence"/>
</dbReference>
<name>W6MFW8_9ASCO</name>
<feature type="region of interest" description="Disordered" evidence="1">
    <location>
        <begin position="1"/>
        <end position="91"/>
    </location>
</feature>
<dbReference type="RefSeq" id="XP_022456553.1">
    <property type="nucleotide sequence ID" value="XM_022605046.1"/>
</dbReference>
<dbReference type="AlphaFoldDB" id="W6MFW8"/>
<dbReference type="HOGENOM" id="CLU_2427324_0_0_1"/>
<feature type="compositionally biased region" description="Basic and acidic residues" evidence="1">
    <location>
        <begin position="33"/>
        <end position="56"/>
    </location>
</feature>
<sequence length="91" mass="10410">MSPITDFINKHSGNEPTQQDETLQNDSSQFSGPRRDKNRFSDSKEDFNKDMDENVRNDMSGSYDPGFNKHDETSQWGNRDVSGFDNTGTKK</sequence>
<proteinExistence type="predicted"/>
<evidence type="ECO:0000313" key="3">
    <source>
        <dbReference type="Proteomes" id="UP000019384"/>
    </source>
</evidence>
<accession>W6MFW8</accession>
<feature type="compositionally biased region" description="Polar residues" evidence="1">
    <location>
        <begin position="14"/>
        <end position="31"/>
    </location>
</feature>
<evidence type="ECO:0000256" key="1">
    <source>
        <dbReference type="SAM" id="MobiDB-lite"/>
    </source>
</evidence>
<protein>
    <submittedName>
        <fullName evidence="2">Uncharacterized protein</fullName>
    </submittedName>
</protein>
<dbReference type="EMBL" id="HG793125">
    <property type="protein sequence ID" value="CDK24536.1"/>
    <property type="molecule type" value="Genomic_DNA"/>
</dbReference>
<evidence type="ECO:0000313" key="2">
    <source>
        <dbReference type="EMBL" id="CDK24536.1"/>
    </source>
</evidence>
<organism evidence="2 3">
    <name type="scientific">Kuraishia capsulata CBS 1993</name>
    <dbReference type="NCBI Taxonomy" id="1382522"/>
    <lineage>
        <taxon>Eukaryota</taxon>
        <taxon>Fungi</taxon>
        <taxon>Dikarya</taxon>
        <taxon>Ascomycota</taxon>
        <taxon>Saccharomycotina</taxon>
        <taxon>Pichiomycetes</taxon>
        <taxon>Pichiales</taxon>
        <taxon>Pichiaceae</taxon>
        <taxon>Kuraishia</taxon>
    </lineage>
</organism>
<reference evidence="2" key="2">
    <citation type="submission" date="2014-02" db="EMBL/GenBank/DDBJ databases">
        <title>Complete DNA sequence of /Kuraishia capsulata/ illustrates novel genomic features among budding yeasts (/Saccharomycotina/).</title>
        <authorList>
            <person name="Morales L."/>
            <person name="Noel B."/>
            <person name="Porcel B."/>
            <person name="Marcet-Houben M."/>
            <person name="Hullo M-F."/>
            <person name="Sacerdot C."/>
            <person name="Tekaia F."/>
            <person name="Leh-Louis V."/>
            <person name="Despons L."/>
            <person name="Khanna V."/>
            <person name="Aury J-M."/>
            <person name="Barbe V."/>
            <person name="Couloux A."/>
            <person name="Labadie K."/>
            <person name="Pelletier E."/>
            <person name="Souciet J-L."/>
            <person name="Boekhout T."/>
            <person name="Gabaldon T."/>
            <person name="Wincker P."/>
            <person name="Dujon B."/>
        </authorList>
    </citation>
    <scope>NUCLEOTIDE SEQUENCE</scope>
    <source>
        <strain evidence="2">CBS 1993</strain>
    </source>
</reference>
<dbReference type="GeneID" id="34517941"/>
<keyword evidence="3" id="KW-1185">Reference proteome</keyword>
<gene>
    <name evidence="2" type="ORF">KUCA_T00000501001</name>
</gene>